<organism evidence="1 2">
    <name type="scientific">Cryobacterium breve</name>
    <dbReference type="NCBI Taxonomy" id="1259258"/>
    <lineage>
        <taxon>Bacteria</taxon>
        <taxon>Bacillati</taxon>
        <taxon>Actinomycetota</taxon>
        <taxon>Actinomycetes</taxon>
        <taxon>Micrococcales</taxon>
        <taxon>Microbacteriaceae</taxon>
        <taxon>Cryobacterium</taxon>
    </lineage>
</organism>
<dbReference type="RefSeq" id="WP_281534811.1">
    <property type="nucleotide sequence ID" value="NZ_CP075584.1"/>
</dbReference>
<dbReference type="EMBL" id="CP075584">
    <property type="protein sequence ID" value="WBM80184.1"/>
    <property type="molecule type" value="Genomic_DNA"/>
</dbReference>
<dbReference type="Proteomes" id="UP001212421">
    <property type="component" value="Chromosome"/>
</dbReference>
<keyword evidence="2" id="KW-1185">Reference proteome</keyword>
<protein>
    <recommendedName>
        <fullName evidence="3">DUF4393 domain-containing protein</fullName>
    </recommendedName>
</protein>
<proteinExistence type="predicted"/>
<reference evidence="1 2" key="1">
    <citation type="submission" date="2021-05" db="EMBL/GenBank/DDBJ databases">
        <authorList>
            <person name="Kumar R."/>
            <person name="Kumar A."/>
            <person name="Mukhia S."/>
        </authorList>
    </citation>
    <scope>NUCLEOTIDE SEQUENCE [LARGE SCALE GENOMIC DNA]</scope>
    <source>
        <strain evidence="1 2">ERMR7:08</strain>
    </source>
</reference>
<evidence type="ECO:0000313" key="1">
    <source>
        <dbReference type="EMBL" id="WBM80184.1"/>
    </source>
</evidence>
<evidence type="ECO:0000313" key="2">
    <source>
        <dbReference type="Proteomes" id="UP001212421"/>
    </source>
</evidence>
<evidence type="ECO:0008006" key="3">
    <source>
        <dbReference type="Google" id="ProtNLM"/>
    </source>
</evidence>
<sequence>MSATPEKAKAWSLAGTIVEAAVSVVPVFGGPAAVVTNRLFNMPIQQRNDRIMTAIQADIATLMQQFDSFVPDEVLSSEEFMAALHRSFRAAQETSSDDKRKLLRNALLNGYVLVEARPRADVFLQLISRYEVGHIVVLRAIQTLMAGRTEALGDAQTLVQRHLAARGQTAEVPGCFRALINDGLVFVITENEVYEQGGPPARFGSPIAKQVTRTTKWHNITEEGISFLEFLEDPLLKYPD</sequence>
<accession>A0ABY7ND31</accession>
<gene>
    <name evidence="1" type="ORF">KIV56_00925</name>
</gene>
<name>A0ABY7ND31_9MICO</name>